<reference evidence="2" key="1">
    <citation type="journal article" date="2020" name="Stud. Mycol.">
        <title>101 Dothideomycetes genomes: a test case for predicting lifestyles and emergence of pathogens.</title>
        <authorList>
            <person name="Haridas S."/>
            <person name="Albert R."/>
            <person name="Binder M."/>
            <person name="Bloem J."/>
            <person name="Labutti K."/>
            <person name="Salamov A."/>
            <person name="Andreopoulos B."/>
            <person name="Baker S."/>
            <person name="Barry K."/>
            <person name="Bills G."/>
            <person name="Bluhm B."/>
            <person name="Cannon C."/>
            <person name="Castanera R."/>
            <person name="Culley D."/>
            <person name="Daum C."/>
            <person name="Ezra D."/>
            <person name="Gonzalez J."/>
            <person name="Henrissat B."/>
            <person name="Kuo A."/>
            <person name="Liang C."/>
            <person name="Lipzen A."/>
            <person name="Lutzoni F."/>
            <person name="Magnuson J."/>
            <person name="Mondo S."/>
            <person name="Nolan M."/>
            <person name="Ohm R."/>
            <person name="Pangilinan J."/>
            <person name="Park H.-J."/>
            <person name="Ramirez L."/>
            <person name="Alfaro M."/>
            <person name="Sun H."/>
            <person name="Tritt A."/>
            <person name="Yoshinaga Y."/>
            <person name="Zwiers L.-H."/>
            <person name="Turgeon B."/>
            <person name="Goodwin S."/>
            <person name="Spatafora J."/>
            <person name="Crous P."/>
            <person name="Grigoriev I."/>
        </authorList>
    </citation>
    <scope>NUCLEOTIDE SEQUENCE</scope>
    <source>
        <strain evidence="2">CBS 122368</strain>
    </source>
</reference>
<organism evidence="2 3">
    <name type="scientific">Trematosphaeria pertusa</name>
    <dbReference type="NCBI Taxonomy" id="390896"/>
    <lineage>
        <taxon>Eukaryota</taxon>
        <taxon>Fungi</taxon>
        <taxon>Dikarya</taxon>
        <taxon>Ascomycota</taxon>
        <taxon>Pezizomycotina</taxon>
        <taxon>Dothideomycetes</taxon>
        <taxon>Pleosporomycetidae</taxon>
        <taxon>Pleosporales</taxon>
        <taxon>Massarineae</taxon>
        <taxon>Trematosphaeriaceae</taxon>
        <taxon>Trematosphaeria</taxon>
    </lineage>
</organism>
<sequence>MVTYNYSERVEQPVSDMTSAERDQIRADDLYQTTKQLCATVSTFEQLMRTIPEPDSRISDLTSQFGESVAYTSSLLHQLNDCLQGSSDSASDRNGRLEIDIDSGGDSDDSLQSPTDSESGGGSFQSPTDSESSDNDTDADSPLSSLEFSNNDISLGDYDNIIFCKDDDDNGSGDEDGNLSPGTLAKLGVHFEHNYEGGCGLSATYFVFFYGPEKCAVTCTRPRCNNNYVARKQRELRDQNTKSLEAVMDKANKVLREEELRFQETPQYKYCPDKEQRARLLRDHREMVLSQRMSEEFDFLRYTDVPGFALDAFLNPKACCWRCRNIHAFKEDERWSEKYDPLSFSWERQGRYNCGCAEPLGAFAIACWRRGGG</sequence>
<accession>A0A6A6I069</accession>
<evidence type="ECO:0000313" key="3">
    <source>
        <dbReference type="Proteomes" id="UP000800094"/>
    </source>
</evidence>
<keyword evidence="3" id="KW-1185">Reference proteome</keyword>
<feature type="region of interest" description="Disordered" evidence="1">
    <location>
        <begin position="1"/>
        <end position="21"/>
    </location>
</feature>
<feature type="region of interest" description="Disordered" evidence="1">
    <location>
        <begin position="85"/>
        <end position="150"/>
    </location>
</feature>
<name>A0A6A6I069_9PLEO</name>
<gene>
    <name evidence="2" type="ORF">BU26DRAFT_555002</name>
</gene>
<evidence type="ECO:0000313" key="2">
    <source>
        <dbReference type="EMBL" id="KAF2243549.1"/>
    </source>
</evidence>
<proteinExistence type="predicted"/>
<dbReference type="AlphaFoldDB" id="A0A6A6I069"/>
<dbReference type="GeneID" id="54585628"/>
<dbReference type="RefSeq" id="XP_033678553.1">
    <property type="nucleotide sequence ID" value="XM_033832298.1"/>
</dbReference>
<feature type="compositionally biased region" description="Acidic residues" evidence="1">
    <location>
        <begin position="100"/>
        <end position="109"/>
    </location>
</feature>
<feature type="compositionally biased region" description="Basic and acidic residues" evidence="1">
    <location>
        <begin position="90"/>
        <end position="99"/>
    </location>
</feature>
<feature type="compositionally biased region" description="Polar residues" evidence="1">
    <location>
        <begin position="111"/>
        <end position="130"/>
    </location>
</feature>
<dbReference type="Proteomes" id="UP000800094">
    <property type="component" value="Unassembled WGS sequence"/>
</dbReference>
<dbReference type="EMBL" id="ML987205">
    <property type="protein sequence ID" value="KAF2243549.1"/>
    <property type="molecule type" value="Genomic_DNA"/>
</dbReference>
<evidence type="ECO:0000256" key="1">
    <source>
        <dbReference type="SAM" id="MobiDB-lite"/>
    </source>
</evidence>
<protein>
    <submittedName>
        <fullName evidence="2">Uncharacterized protein</fullName>
    </submittedName>
</protein>